<keyword evidence="14" id="KW-1185">Reference proteome</keyword>
<dbReference type="GO" id="GO:0004066">
    <property type="term" value="F:asparagine synthase (glutamine-hydrolyzing) activity"/>
    <property type="evidence" value="ECO:0007669"/>
    <property type="project" value="UniProtKB-EC"/>
</dbReference>
<organism evidence="13 14">
    <name type="scientific">Streptomyces noursei</name>
    <name type="common">Streptomyces albulus</name>
    <dbReference type="NCBI Taxonomy" id="1971"/>
    <lineage>
        <taxon>Bacteria</taxon>
        <taxon>Bacillati</taxon>
        <taxon>Actinomycetota</taxon>
        <taxon>Actinomycetes</taxon>
        <taxon>Kitasatosporales</taxon>
        <taxon>Streptomycetaceae</taxon>
        <taxon>Streptomyces</taxon>
    </lineage>
</organism>
<dbReference type="SUPFAM" id="SSF52402">
    <property type="entry name" value="Adenine nucleotide alpha hydrolases-like"/>
    <property type="match status" value="1"/>
</dbReference>
<evidence type="ECO:0000256" key="9">
    <source>
        <dbReference type="PIRSR" id="PIRSR001589-1"/>
    </source>
</evidence>
<evidence type="ECO:0000259" key="12">
    <source>
        <dbReference type="PROSITE" id="PS51278"/>
    </source>
</evidence>
<evidence type="ECO:0000256" key="11">
    <source>
        <dbReference type="PIRSR" id="PIRSR001589-3"/>
    </source>
</evidence>
<comment type="pathway">
    <text evidence="1">Amino-acid biosynthesis; L-asparagine biosynthesis; L-asparagine from L-aspartate (L-Gln route): step 1/1.</text>
</comment>
<keyword evidence="7 9" id="KW-0315">Glutamine amidotransferase</keyword>
<name>A0A2N8P9P8_STRNR</name>
<evidence type="ECO:0000256" key="6">
    <source>
        <dbReference type="ARBA" id="ARBA00022888"/>
    </source>
</evidence>
<accession>A0A2N8P9P8</accession>
<reference evidence="14" key="1">
    <citation type="submission" date="2015-09" db="EMBL/GenBank/DDBJ databases">
        <authorList>
            <person name="Graham D.E."/>
            <person name="Mahan K.M."/>
            <person name="Klingeman D.M."/>
            <person name="Fida T."/>
            <person name="Giannone R.J."/>
            <person name="Hettich R.L."/>
            <person name="Parry R.J."/>
            <person name="Spain J.C."/>
        </authorList>
    </citation>
    <scope>NUCLEOTIDE SEQUENCE [LARGE SCALE GENOMIC DNA]</scope>
    <source>
        <strain evidence="14">JCM 4701</strain>
    </source>
</reference>
<dbReference type="PIRSF" id="PIRSF001589">
    <property type="entry name" value="Asn_synthetase_glu-h"/>
    <property type="match status" value="1"/>
</dbReference>
<dbReference type="RefSeq" id="WP_073448644.1">
    <property type="nucleotide sequence ID" value="NZ_LJSN01000003.1"/>
</dbReference>
<evidence type="ECO:0000256" key="8">
    <source>
        <dbReference type="ARBA" id="ARBA00048741"/>
    </source>
</evidence>
<evidence type="ECO:0000256" key="4">
    <source>
        <dbReference type="ARBA" id="ARBA00022741"/>
    </source>
</evidence>
<dbReference type="InterPro" id="IPR001962">
    <property type="entry name" value="Asn_synthase"/>
</dbReference>
<feature type="binding site" evidence="10">
    <location>
        <position position="266"/>
    </location>
    <ligand>
        <name>ATP</name>
        <dbReference type="ChEBI" id="CHEBI:30616"/>
    </ligand>
</feature>
<dbReference type="SUPFAM" id="SSF56235">
    <property type="entry name" value="N-terminal nucleophile aminohydrolases (Ntn hydrolases)"/>
    <property type="match status" value="1"/>
</dbReference>
<dbReference type="InterPro" id="IPR029055">
    <property type="entry name" value="Ntn_hydrolases_N"/>
</dbReference>
<evidence type="ECO:0000313" key="14">
    <source>
        <dbReference type="Proteomes" id="UP000236047"/>
    </source>
</evidence>
<dbReference type="Pfam" id="PF13537">
    <property type="entry name" value="GATase_7"/>
    <property type="match status" value="1"/>
</dbReference>
<dbReference type="AlphaFoldDB" id="A0A2N8P9P8"/>
<dbReference type="PANTHER" id="PTHR43284:SF1">
    <property type="entry name" value="ASPARAGINE SYNTHETASE"/>
    <property type="match status" value="1"/>
</dbReference>
<dbReference type="EC" id="6.3.5.4" evidence="3"/>
<proteinExistence type="inferred from homology"/>
<feature type="site" description="Important for beta-aspartyl-AMP intermediate formation" evidence="11">
    <location>
        <position position="381"/>
    </location>
</feature>
<feature type="active site" description="For GATase activity" evidence="9">
    <location>
        <position position="2"/>
    </location>
</feature>
<dbReference type="NCBIfam" id="TIGR01536">
    <property type="entry name" value="asn_synth_AEB"/>
    <property type="match status" value="1"/>
</dbReference>
<dbReference type="InterPro" id="IPR006426">
    <property type="entry name" value="Asn_synth_AEB"/>
</dbReference>
<comment type="caution">
    <text evidence="13">The sequence shown here is derived from an EMBL/GenBank/DDBJ whole genome shotgun (WGS) entry which is preliminary data.</text>
</comment>
<dbReference type="Gene3D" id="3.60.20.10">
    <property type="entry name" value="Glutamine Phosphoribosylpyrophosphate, subunit 1, domain 1"/>
    <property type="match status" value="1"/>
</dbReference>
<evidence type="ECO:0000256" key="5">
    <source>
        <dbReference type="ARBA" id="ARBA00022840"/>
    </source>
</evidence>
<evidence type="ECO:0000256" key="10">
    <source>
        <dbReference type="PIRSR" id="PIRSR001589-2"/>
    </source>
</evidence>
<dbReference type="EMBL" id="LJSN01000003">
    <property type="protein sequence ID" value="PNE37757.1"/>
    <property type="molecule type" value="Genomic_DNA"/>
</dbReference>
<dbReference type="PROSITE" id="PS51278">
    <property type="entry name" value="GATASE_TYPE_2"/>
    <property type="match status" value="1"/>
</dbReference>
<dbReference type="CDD" id="cd01991">
    <property type="entry name" value="Asn_synthase_B_C"/>
    <property type="match status" value="1"/>
</dbReference>
<dbReference type="Pfam" id="PF00733">
    <property type="entry name" value="Asn_synthase"/>
    <property type="match status" value="1"/>
</dbReference>
<evidence type="ECO:0000256" key="2">
    <source>
        <dbReference type="ARBA" id="ARBA00005752"/>
    </source>
</evidence>
<dbReference type="PANTHER" id="PTHR43284">
    <property type="entry name" value="ASPARAGINE SYNTHETASE (GLUTAMINE-HYDROLYZING)"/>
    <property type="match status" value="1"/>
</dbReference>
<dbReference type="GO" id="GO:0005524">
    <property type="term" value="F:ATP binding"/>
    <property type="evidence" value="ECO:0007669"/>
    <property type="project" value="UniProtKB-KW"/>
</dbReference>
<feature type="domain" description="Glutamine amidotransferase type-2" evidence="12">
    <location>
        <begin position="2"/>
        <end position="219"/>
    </location>
</feature>
<comment type="similarity">
    <text evidence="2">Belongs to the asparagine synthetase family.</text>
</comment>
<dbReference type="InterPro" id="IPR051786">
    <property type="entry name" value="ASN_synthetase/amidase"/>
</dbReference>
<dbReference type="Proteomes" id="UP000236047">
    <property type="component" value="Unassembled WGS sequence"/>
</dbReference>
<dbReference type="Gene3D" id="3.40.50.620">
    <property type="entry name" value="HUPs"/>
    <property type="match status" value="1"/>
</dbReference>
<keyword evidence="9" id="KW-0028">Amino-acid biosynthesis</keyword>
<feature type="binding site" evidence="10">
    <location>
        <position position="296"/>
    </location>
    <ligand>
        <name>ATP</name>
        <dbReference type="ChEBI" id="CHEBI:30616"/>
    </ligand>
</feature>
<dbReference type="InterPro" id="IPR017932">
    <property type="entry name" value="GATase_2_dom"/>
</dbReference>
<protein>
    <recommendedName>
        <fullName evidence="3">asparagine synthase (glutamine-hydrolyzing)</fullName>
        <ecNumber evidence="3">6.3.5.4</ecNumber>
    </recommendedName>
</protein>
<dbReference type="CDD" id="cd00712">
    <property type="entry name" value="AsnB"/>
    <property type="match status" value="1"/>
</dbReference>
<gene>
    <name evidence="13" type="ORF">AOB60_26315</name>
</gene>
<keyword evidence="5 10" id="KW-0067">ATP-binding</keyword>
<evidence type="ECO:0000313" key="13">
    <source>
        <dbReference type="EMBL" id="PNE37757.1"/>
    </source>
</evidence>
<dbReference type="InterPro" id="IPR033738">
    <property type="entry name" value="AsnB_N"/>
</dbReference>
<keyword evidence="6 9" id="KW-0061">Asparagine biosynthesis</keyword>
<keyword evidence="4 10" id="KW-0547">Nucleotide-binding</keyword>
<evidence type="ECO:0000256" key="3">
    <source>
        <dbReference type="ARBA" id="ARBA00012737"/>
    </source>
</evidence>
<evidence type="ECO:0000256" key="1">
    <source>
        <dbReference type="ARBA" id="ARBA00005187"/>
    </source>
</evidence>
<feature type="binding site" evidence="10">
    <location>
        <position position="104"/>
    </location>
    <ligand>
        <name>L-glutamine</name>
        <dbReference type="ChEBI" id="CHEBI:58359"/>
    </ligand>
</feature>
<dbReference type="GO" id="GO:0005829">
    <property type="term" value="C:cytosol"/>
    <property type="evidence" value="ECO:0007669"/>
    <property type="project" value="TreeGrafter"/>
</dbReference>
<sequence>MCGITGWTDTGRDLASPEHIATVRNMTDTMSCRGPDASGLWRSTRATLGHRRLSVVDLAGGTQPMTAAPEREDLVITYSGEVYNFRELRSELIARGHRFRTRSDTEVVLRGCLEWGPDGLAPRLNGMYAFAVWDARADALWLVRDRLGIKPLYFHAYTGGVLFGSEPKALLANPLFEAALDDTGIAELFAVPSAPTPGHGVYRGLRQVRAGHFVRVQGDTLREFRYWTPSARPHTDGPAETTARVRELLEDTVERQLVSDVPLCSLLSGGVDSSAISSLAARSLARTGEKLSTYSVDFPGAESAFRRTAWHDSRDEPYAQAAAAHMGTRHTTILVDSDEQRTHEETALRARDLPGWGEMDVSLHLLFARVSRRSTVALSGEAADEVFGGYPYFRDEAALAADTFPWLKGRTAPATLLREEVRARVRPEEYVHDRYADAVAETPRLEGERGRDARIREVSHLALTRWLPALLDRKDRMSMATGLEVRVPFCDHRLVEYVTNVPWSLREVGGQEKYLLRRAVADLLPASVVNRRKSAFPANPSPGFAQVLRTRVQDLLTDIRAPVFDLVDRAAVRRLVERGEALPSPRAAGSAIAGLSYLLSVDTWLRTYRVAIR</sequence>
<comment type="catalytic activity">
    <reaction evidence="8">
        <text>L-aspartate + L-glutamine + ATP + H2O = L-asparagine + L-glutamate + AMP + diphosphate + H(+)</text>
        <dbReference type="Rhea" id="RHEA:12228"/>
        <dbReference type="ChEBI" id="CHEBI:15377"/>
        <dbReference type="ChEBI" id="CHEBI:15378"/>
        <dbReference type="ChEBI" id="CHEBI:29985"/>
        <dbReference type="ChEBI" id="CHEBI:29991"/>
        <dbReference type="ChEBI" id="CHEBI:30616"/>
        <dbReference type="ChEBI" id="CHEBI:33019"/>
        <dbReference type="ChEBI" id="CHEBI:58048"/>
        <dbReference type="ChEBI" id="CHEBI:58359"/>
        <dbReference type="ChEBI" id="CHEBI:456215"/>
        <dbReference type="EC" id="6.3.5.4"/>
    </reaction>
</comment>
<feature type="binding site" evidence="10">
    <location>
        <begin position="379"/>
        <end position="380"/>
    </location>
    <ligand>
        <name>ATP</name>
        <dbReference type="ChEBI" id="CHEBI:30616"/>
    </ligand>
</feature>
<dbReference type="GO" id="GO:0006529">
    <property type="term" value="P:asparagine biosynthetic process"/>
    <property type="evidence" value="ECO:0007669"/>
    <property type="project" value="UniProtKB-KW"/>
</dbReference>
<dbReference type="InterPro" id="IPR014729">
    <property type="entry name" value="Rossmann-like_a/b/a_fold"/>
</dbReference>
<evidence type="ECO:0000256" key="7">
    <source>
        <dbReference type="ARBA" id="ARBA00022962"/>
    </source>
</evidence>